<evidence type="ECO:0000313" key="3">
    <source>
        <dbReference type="EMBL" id="CAI0642134.1"/>
    </source>
</evidence>
<gene>
    <name evidence="3" type="ORF">CGXH109_LOCUS11240</name>
</gene>
<dbReference type="GO" id="GO:0003700">
    <property type="term" value="F:DNA-binding transcription factor activity"/>
    <property type="evidence" value="ECO:0007669"/>
    <property type="project" value="InterPro"/>
</dbReference>
<evidence type="ECO:0000256" key="1">
    <source>
        <dbReference type="SAM" id="MobiDB-lite"/>
    </source>
</evidence>
<dbReference type="PANTHER" id="PTHR39607">
    <property type="entry name" value="XANTHOCILLIN BIOSYNTHESIS CLUSTER TRANSCRIPTION FACTOR XANC-RELATED"/>
    <property type="match status" value="1"/>
</dbReference>
<feature type="domain" description="BZIP" evidence="2">
    <location>
        <begin position="45"/>
        <end position="60"/>
    </location>
</feature>
<keyword evidence="4" id="KW-1185">Reference proteome</keyword>
<dbReference type="PANTHER" id="PTHR39607:SF2">
    <property type="entry name" value="BZIP DOMAIN-CONTAINING PROTEIN"/>
    <property type="match status" value="1"/>
</dbReference>
<evidence type="ECO:0000259" key="2">
    <source>
        <dbReference type="PROSITE" id="PS00036"/>
    </source>
</evidence>
<organism evidence="3 4">
    <name type="scientific">Colletotrichum noveboracense</name>
    <dbReference type="NCBI Taxonomy" id="2664923"/>
    <lineage>
        <taxon>Eukaryota</taxon>
        <taxon>Fungi</taxon>
        <taxon>Dikarya</taxon>
        <taxon>Ascomycota</taxon>
        <taxon>Pezizomycotina</taxon>
        <taxon>Sordariomycetes</taxon>
        <taxon>Hypocreomycetidae</taxon>
        <taxon>Glomerellales</taxon>
        <taxon>Glomerellaceae</taxon>
        <taxon>Colletotrichum</taxon>
        <taxon>Colletotrichum gloeosporioides species complex</taxon>
    </lineage>
</organism>
<dbReference type="PROSITE" id="PS00036">
    <property type="entry name" value="BZIP_BASIC"/>
    <property type="match status" value="1"/>
</dbReference>
<sequence>MSSKSFKHSSESSSKHHSSHSHSKSKSKSSSKNDDWTDITDPEERRRVQNRLAQRKFRKKNQDSKEKATRDTQNEENAHRSYVVSSPDNLEPEEKEYLPWGSINIRHVVSRGHEHESRRGSGRGEYVNEDTQYTTTYGNNYTTSYPQPPSHGSSGGEEYHYDEEPYYYDYDQSGSQSQGQSYYQRYEL</sequence>
<feature type="compositionally biased region" description="Low complexity" evidence="1">
    <location>
        <begin position="167"/>
        <end position="188"/>
    </location>
</feature>
<dbReference type="InterPro" id="IPR052635">
    <property type="entry name" value="Sec_Metab_Biosynth_Reg"/>
</dbReference>
<dbReference type="OrthoDB" id="5387389at2759"/>
<evidence type="ECO:0000313" key="4">
    <source>
        <dbReference type="Proteomes" id="UP001152533"/>
    </source>
</evidence>
<feature type="compositionally biased region" description="Basic and acidic residues" evidence="1">
    <location>
        <begin position="60"/>
        <end position="79"/>
    </location>
</feature>
<comment type="caution">
    <text evidence="3">The sequence shown here is derived from an EMBL/GenBank/DDBJ whole genome shotgun (WGS) entry which is preliminary data.</text>
</comment>
<feature type="compositionally biased region" description="Basic residues" evidence="1">
    <location>
        <begin position="15"/>
        <end position="29"/>
    </location>
</feature>
<dbReference type="AlphaFoldDB" id="A0A9W4W7M0"/>
<name>A0A9W4W7M0_9PEZI</name>
<feature type="compositionally biased region" description="Low complexity" evidence="1">
    <location>
        <begin position="131"/>
        <end position="145"/>
    </location>
</feature>
<feature type="region of interest" description="Disordered" evidence="1">
    <location>
        <begin position="110"/>
        <end position="188"/>
    </location>
</feature>
<protein>
    <recommendedName>
        <fullName evidence="2">BZIP domain-containing protein</fullName>
    </recommendedName>
</protein>
<proteinExistence type="predicted"/>
<dbReference type="EMBL" id="CAMGZC010000042">
    <property type="protein sequence ID" value="CAI0642134.1"/>
    <property type="molecule type" value="Genomic_DNA"/>
</dbReference>
<dbReference type="InterPro" id="IPR004827">
    <property type="entry name" value="bZIP"/>
</dbReference>
<dbReference type="Proteomes" id="UP001152533">
    <property type="component" value="Unassembled WGS sequence"/>
</dbReference>
<feature type="region of interest" description="Disordered" evidence="1">
    <location>
        <begin position="1"/>
        <end position="95"/>
    </location>
</feature>
<accession>A0A9W4W7M0</accession>
<reference evidence="3" key="1">
    <citation type="submission" date="2022-08" db="EMBL/GenBank/DDBJ databases">
        <authorList>
            <person name="Giroux E."/>
            <person name="Giroux E."/>
        </authorList>
    </citation>
    <scope>NUCLEOTIDE SEQUENCE</scope>
    <source>
        <strain evidence="3">H1091258</strain>
    </source>
</reference>